<name>A0ABN3UFP0_9MICO</name>
<protein>
    <submittedName>
        <fullName evidence="2">Uncharacterized protein</fullName>
    </submittedName>
</protein>
<evidence type="ECO:0000313" key="2">
    <source>
        <dbReference type="EMBL" id="GAA2731875.1"/>
    </source>
</evidence>
<keyword evidence="1" id="KW-0732">Signal</keyword>
<sequence length="152" mass="16068">MKKFSRAVSGAAVVGIATVLAGAAATSAEAAPPPVQRLHPDRGAAGMTYKIGTIYQNSNGDGARIEWYGGAQCDAEVTGAADYAEISLSQEDFDNRTSSLNDYANCDTALYQFDNFEGEHTSDPGSPYFNAGPGSPYNLSGWNDRASSIKWD</sequence>
<dbReference type="EMBL" id="BAAARN010000001">
    <property type="protein sequence ID" value="GAA2731875.1"/>
    <property type="molecule type" value="Genomic_DNA"/>
</dbReference>
<reference evidence="2 3" key="1">
    <citation type="journal article" date="2019" name="Int. J. Syst. Evol. Microbiol.">
        <title>The Global Catalogue of Microorganisms (GCM) 10K type strain sequencing project: providing services to taxonomists for standard genome sequencing and annotation.</title>
        <authorList>
            <consortium name="The Broad Institute Genomics Platform"/>
            <consortium name="The Broad Institute Genome Sequencing Center for Infectious Disease"/>
            <person name="Wu L."/>
            <person name="Ma J."/>
        </authorList>
    </citation>
    <scope>NUCLEOTIDE SEQUENCE [LARGE SCALE GENOMIC DNA]</scope>
    <source>
        <strain evidence="2 3">JCM 16378</strain>
    </source>
</reference>
<keyword evidence="3" id="KW-1185">Reference proteome</keyword>
<dbReference type="RefSeq" id="WP_344190192.1">
    <property type="nucleotide sequence ID" value="NZ_BAAARN010000001.1"/>
</dbReference>
<evidence type="ECO:0000313" key="3">
    <source>
        <dbReference type="Proteomes" id="UP001501326"/>
    </source>
</evidence>
<gene>
    <name evidence="2" type="ORF">GCM10009867_06540</name>
</gene>
<comment type="caution">
    <text evidence="2">The sequence shown here is derived from an EMBL/GenBank/DDBJ whole genome shotgun (WGS) entry which is preliminary data.</text>
</comment>
<dbReference type="Proteomes" id="UP001501326">
    <property type="component" value="Unassembled WGS sequence"/>
</dbReference>
<evidence type="ECO:0000256" key="1">
    <source>
        <dbReference type="SAM" id="SignalP"/>
    </source>
</evidence>
<accession>A0ABN3UFP0</accession>
<proteinExistence type="predicted"/>
<feature type="signal peptide" evidence="1">
    <location>
        <begin position="1"/>
        <end position="30"/>
    </location>
</feature>
<organism evidence="2 3">
    <name type="scientific">Pedococcus aerophilus</name>
    <dbReference type="NCBI Taxonomy" id="436356"/>
    <lineage>
        <taxon>Bacteria</taxon>
        <taxon>Bacillati</taxon>
        <taxon>Actinomycetota</taxon>
        <taxon>Actinomycetes</taxon>
        <taxon>Micrococcales</taxon>
        <taxon>Intrasporangiaceae</taxon>
        <taxon>Pedococcus</taxon>
    </lineage>
</organism>
<feature type="chain" id="PRO_5045514487" evidence="1">
    <location>
        <begin position="31"/>
        <end position="152"/>
    </location>
</feature>
<dbReference type="Gene3D" id="2.60.20.10">
    <property type="entry name" value="Crystallins"/>
    <property type="match status" value="1"/>
</dbReference>